<keyword evidence="2" id="KW-1185">Reference proteome</keyword>
<accession>A4CNV7</accession>
<dbReference type="EMBL" id="CP001712">
    <property type="protein sequence ID" value="EAR14574.1"/>
    <property type="molecule type" value="Genomic_DNA"/>
</dbReference>
<name>A4CNV7_ROBBH</name>
<dbReference type="Pfam" id="PF26622">
    <property type="entry name" value="DUF8199"/>
    <property type="match status" value="1"/>
</dbReference>
<dbReference type="InterPro" id="IPR058512">
    <property type="entry name" value="DUF8199"/>
</dbReference>
<sequence length="134" mass="14729">MNSVAHKTGSVLLAFLLLFSTLSFSMDMHFCGKMLVDYAFFAEASDCGMAMDDSQMADSGCCDDVEIVVLGQDHLEKTKAESVSGPRLVMVALLAKGLPILLEMDTRVAEPPFDDYSPPKLIRDLPVRHQVFLI</sequence>
<reference evidence="1 2" key="1">
    <citation type="journal article" date="2009" name="J. Bacteriol.">
        <title>Complete genome sequence of Robiginitalea biformata HTCC2501.</title>
        <authorList>
            <person name="Oh H.M."/>
            <person name="Giovannoni S.J."/>
            <person name="Lee K."/>
            <person name="Ferriera S."/>
            <person name="Johnson J."/>
            <person name="Cho J.C."/>
        </authorList>
    </citation>
    <scope>NUCLEOTIDE SEQUENCE [LARGE SCALE GENOMIC DNA]</scope>
    <source>
        <strain evidence="2">ATCC BAA-864 / HTCC2501 / KCTC 12146</strain>
    </source>
</reference>
<dbReference type="KEGG" id="rbi:RB2501_00821"/>
<protein>
    <submittedName>
        <fullName evidence="1">Uncharacterized protein</fullName>
    </submittedName>
</protein>
<dbReference type="AlphaFoldDB" id="A4CNV7"/>
<dbReference type="Proteomes" id="UP000009049">
    <property type="component" value="Chromosome"/>
</dbReference>
<dbReference type="InterPro" id="IPR058060">
    <property type="entry name" value="HYC_CC_PP"/>
</dbReference>
<dbReference type="NCBIfam" id="NF047658">
    <property type="entry name" value="HYC_CC_PP"/>
    <property type="match status" value="1"/>
</dbReference>
<dbReference type="HOGENOM" id="CLU_151284_0_1_10"/>
<gene>
    <name evidence="1" type="ordered locus">RB2501_00821</name>
</gene>
<dbReference type="eggNOG" id="ENOG5032TXJ">
    <property type="taxonomic scope" value="Bacteria"/>
</dbReference>
<evidence type="ECO:0000313" key="1">
    <source>
        <dbReference type="EMBL" id="EAR14574.1"/>
    </source>
</evidence>
<dbReference type="STRING" id="313596.RB2501_00821"/>
<evidence type="ECO:0000313" key="2">
    <source>
        <dbReference type="Proteomes" id="UP000009049"/>
    </source>
</evidence>
<proteinExistence type="predicted"/>
<organism evidence="1 2">
    <name type="scientific">Robiginitalea biformata (strain ATCC BAA-864 / DSM 15991 / KCTC 12146 / HTCC2501)</name>
    <dbReference type="NCBI Taxonomy" id="313596"/>
    <lineage>
        <taxon>Bacteria</taxon>
        <taxon>Pseudomonadati</taxon>
        <taxon>Bacteroidota</taxon>
        <taxon>Flavobacteriia</taxon>
        <taxon>Flavobacteriales</taxon>
        <taxon>Flavobacteriaceae</taxon>
        <taxon>Robiginitalea</taxon>
    </lineage>
</organism>